<reference evidence="2" key="1">
    <citation type="submission" date="2023-06" db="EMBL/GenBank/DDBJ databases">
        <title>Conoideocrella luteorostrata (Hypocreales: Clavicipitaceae), a potential biocontrol fungus for elongate hemlock scale in United States Christmas tree production areas.</title>
        <authorList>
            <person name="Barrett H."/>
            <person name="Lovett B."/>
            <person name="Macias A.M."/>
            <person name="Stajich J.E."/>
            <person name="Kasson M.T."/>
        </authorList>
    </citation>
    <scope>NUCLEOTIDE SEQUENCE</scope>
    <source>
        <strain evidence="2">ARSEF 14590</strain>
    </source>
</reference>
<keyword evidence="1" id="KW-0472">Membrane</keyword>
<comment type="caution">
    <text evidence="2">The sequence shown here is derived from an EMBL/GenBank/DDBJ whole genome shotgun (WGS) entry which is preliminary data.</text>
</comment>
<keyword evidence="1" id="KW-1133">Transmembrane helix</keyword>
<dbReference type="EMBL" id="JASWJB010000126">
    <property type="protein sequence ID" value="KAK2595606.1"/>
    <property type="molecule type" value="Genomic_DNA"/>
</dbReference>
<gene>
    <name evidence="2" type="ORF">QQS21_006653</name>
</gene>
<sequence length="74" mass="8201">MEVFVGLGFRELNPSKDDPHYQIVKQLVISVLAFGSAAISAHIWLAYITVREIWALYAQKTLPTTGNLKTGDVP</sequence>
<feature type="transmembrane region" description="Helical" evidence="1">
    <location>
        <begin position="27"/>
        <end position="50"/>
    </location>
</feature>
<keyword evidence="1" id="KW-0812">Transmembrane</keyword>
<evidence type="ECO:0000313" key="3">
    <source>
        <dbReference type="Proteomes" id="UP001251528"/>
    </source>
</evidence>
<protein>
    <submittedName>
        <fullName evidence="2">Uncharacterized protein</fullName>
    </submittedName>
</protein>
<accession>A0AAJ0CM56</accession>
<name>A0AAJ0CM56_9HYPO</name>
<dbReference type="AlphaFoldDB" id="A0AAJ0CM56"/>
<proteinExistence type="predicted"/>
<dbReference type="Proteomes" id="UP001251528">
    <property type="component" value="Unassembled WGS sequence"/>
</dbReference>
<keyword evidence="3" id="KW-1185">Reference proteome</keyword>
<evidence type="ECO:0000313" key="2">
    <source>
        <dbReference type="EMBL" id="KAK2595606.1"/>
    </source>
</evidence>
<evidence type="ECO:0000256" key="1">
    <source>
        <dbReference type="SAM" id="Phobius"/>
    </source>
</evidence>
<organism evidence="2 3">
    <name type="scientific">Conoideocrella luteorostrata</name>
    <dbReference type="NCBI Taxonomy" id="1105319"/>
    <lineage>
        <taxon>Eukaryota</taxon>
        <taxon>Fungi</taxon>
        <taxon>Dikarya</taxon>
        <taxon>Ascomycota</taxon>
        <taxon>Pezizomycotina</taxon>
        <taxon>Sordariomycetes</taxon>
        <taxon>Hypocreomycetidae</taxon>
        <taxon>Hypocreales</taxon>
        <taxon>Clavicipitaceae</taxon>
        <taxon>Conoideocrella</taxon>
    </lineage>
</organism>